<dbReference type="Proteomes" id="UP000439965">
    <property type="component" value="Unassembled WGS sequence"/>
</dbReference>
<dbReference type="EMBL" id="JASUBT010000003">
    <property type="protein sequence ID" value="MDL4935141.1"/>
    <property type="molecule type" value="Genomic_DNA"/>
</dbReference>
<evidence type="ECO:0000313" key="6">
    <source>
        <dbReference type="Proteomes" id="UP000516696"/>
    </source>
</evidence>
<evidence type="ECO:0000313" key="4">
    <source>
        <dbReference type="EMBL" id="QOG29016.1"/>
    </source>
</evidence>
<organism evidence="2 7">
    <name type="scientific">Enterococcus gallinarum</name>
    <dbReference type="NCBI Taxonomy" id="1353"/>
    <lineage>
        <taxon>Bacteria</taxon>
        <taxon>Bacillati</taxon>
        <taxon>Bacillota</taxon>
        <taxon>Bacilli</taxon>
        <taxon>Lactobacillales</taxon>
        <taxon>Enterococcaceae</taxon>
        <taxon>Enterococcus</taxon>
    </lineage>
</organism>
<accession>A0A2K3QWD2</accession>
<gene>
    <name evidence="4" type="ORF">EGM181_17960</name>
    <name evidence="3" type="ORF">GTI89_12345</name>
    <name evidence="2" type="ORF">P7E30_13855</name>
    <name evidence="1" type="ORF">QRX88_05340</name>
</gene>
<evidence type="ECO:0000313" key="2">
    <source>
        <dbReference type="EMBL" id="MDT2691255.1"/>
    </source>
</evidence>
<sequence length="183" mass="21269">MATIQLFITDEPLVFEKAVLQFMGEEQIVEKNLRFKDATIELSKEVESTCVSLVKQGILWLEETGEEEDYIDLLYLDFQNTTHSKTTASILSRPFYQVEETLQPVLEEVGDVLAEKFFEEWSNQLAELSDDELSYAYFIDGARITLELTEPFELQESILLKELIVDYHSALTRSVQKFYEFLI</sequence>
<dbReference type="Proteomes" id="UP001183682">
    <property type="component" value="Unassembled WGS sequence"/>
</dbReference>
<reference evidence="1 8" key="4">
    <citation type="submission" date="2023-06" db="EMBL/GenBank/DDBJ databases">
        <title>Acute promotion of culturable opportunistic pathogens and persistent increase of antibiotic resistance following antibiotic exposure in mouse gut microbiota.</title>
        <authorList>
            <person name="Li L."/>
            <person name="Wang B."/>
            <person name="Sun Y."/>
            <person name="Wang M."/>
            <person name="Xu H."/>
        </authorList>
    </citation>
    <scope>NUCLEOTIDE SEQUENCE [LARGE SCALE GENOMIC DNA]</scope>
    <source>
        <strain evidence="1 8">CRI2_2</strain>
    </source>
</reference>
<dbReference type="Proteomes" id="UP000516696">
    <property type="component" value="Chromosome"/>
</dbReference>
<reference evidence="3 5" key="1">
    <citation type="submission" date="2019-04" db="EMBL/GenBank/DDBJ databases">
        <title>Step-wise assembly of the neonatal virome modulated by breast feeding.</title>
        <authorList>
            <person name="Liang G."/>
            <person name="Bushman F."/>
        </authorList>
    </citation>
    <scope>NUCLEOTIDE SEQUENCE [LARGE SCALE GENOMIC DNA]</scope>
    <source>
        <strain evidence="3 5">E3404</strain>
    </source>
</reference>
<evidence type="ECO:0000313" key="1">
    <source>
        <dbReference type="EMBL" id="MDL4935141.1"/>
    </source>
</evidence>
<evidence type="ECO:0000313" key="3">
    <source>
        <dbReference type="EMBL" id="MXS26850.1"/>
    </source>
</evidence>
<dbReference type="AlphaFoldDB" id="A0A2K3QWD2"/>
<dbReference type="EMBL" id="JARPZN010000012">
    <property type="protein sequence ID" value="MDT2691255.1"/>
    <property type="molecule type" value="Genomic_DNA"/>
</dbReference>
<evidence type="ECO:0000313" key="8">
    <source>
        <dbReference type="Proteomes" id="UP001241571"/>
    </source>
</evidence>
<dbReference type="RefSeq" id="WP_005469738.1">
    <property type="nucleotide sequence ID" value="NZ_BSYC01000001.1"/>
</dbReference>
<protein>
    <submittedName>
        <fullName evidence="2">Uncharacterized protein</fullName>
    </submittedName>
</protein>
<dbReference type="EMBL" id="CP050485">
    <property type="protein sequence ID" value="QOG29016.1"/>
    <property type="molecule type" value="Genomic_DNA"/>
</dbReference>
<reference evidence="2" key="3">
    <citation type="submission" date="2023-03" db="EMBL/GenBank/DDBJ databases">
        <authorList>
            <person name="Shen W."/>
            <person name="Cai J."/>
        </authorList>
    </citation>
    <scope>NUCLEOTIDE SEQUENCE</scope>
    <source>
        <strain evidence="2">K69-2</strain>
    </source>
</reference>
<dbReference type="EMBL" id="WVTI01000011">
    <property type="protein sequence ID" value="MXS26850.1"/>
    <property type="molecule type" value="Genomic_DNA"/>
</dbReference>
<name>A0A2K3QWD2_ENTGA</name>
<proteinExistence type="predicted"/>
<evidence type="ECO:0000313" key="7">
    <source>
        <dbReference type="Proteomes" id="UP001183682"/>
    </source>
</evidence>
<dbReference type="Proteomes" id="UP001241571">
    <property type="component" value="Unassembled WGS sequence"/>
</dbReference>
<evidence type="ECO:0000313" key="5">
    <source>
        <dbReference type="Proteomes" id="UP000439965"/>
    </source>
</evidence>
<reference evidence="4 6" key="2">
    <citation type="submission" date="2020-03" db="EMBL/GenBank/DDBJ databases">
        <title>Characterization of ganglioside-mimicking enterococci.</title>
        <authorList>
            <person name="Patry R.T."/>
            <person name="Nothaft H."/>
            <person name="Bridger R."/>
            <person name="Shajahan A."/>
            <person name="Huynh S."/>
            <person name="Sanchez S."/>
            <person name="Azadi P."/>
            <person name="Cooper K."/>
            <person name="Miller W.G."/>
            <person name="Parker C.T."/>
            <person name="Wells L."/>
            <person name="Szymanski C.M."/>
        </authorList>
    </citation>
    <scope>NUCLEOTIDE SEQUENCE [LARGE SCALE GENOMIC DNA]</scope>
    <source>
        <strain evidence="4 6">EGM181</strain>
    </source>
</reference>